<name>A0AAW0CH79_9AGAR</name>
<evidence type="ECO:0000313" key="4">
    <source>
        <dbReference type="Proteomes" id="UP001383192"/>
    </source>
</evidence>
<organism evidence="3 4">
    <name type="scientific">Paramarasmius palmivorus</name>
    <dbReference type="NCBI Taxonomy" id="297713"/>
    <lineage>
        <taxon>Eukaryota</taxon>
        <taxon>Fungi</taxon>
        <taxon>Dikarya</taxon>
        <taxon>Basidiomycota</taxon>
        <taxon>Agaricomycotina</taxon>
        <taxon>Agaricomycetes</taxon>
        <taxon>Agaricomycetidae</taxon>
        <taxon>Agaricales</taxon>
        <taxon>Marasmiineae</taxon>
        <taxon>Marasmiaceae</taxon>
        <taxon>Paramarasmius</taxon>
    </lineage>
</organism>
<keyword evidence="4" id="KW-1185">Reference proteome</keyword>
<accession>A0AAW0CH79</accession>
<gene>
    <name evidence="3" type="ORF">VNI00_010216</name>
    <name evidence="2" type="ORF">VNI00_013772</name>
</gene>
<dbReference type="SUPFAM" id="SSF48208">
    <property type="entry name" value="Six-hairpin glycosidases"/>
    <property type="match status" value="1"/>
</dbReference>
<keyword evidence="1" id="KW-0472">Membrane</keyword>
<evidence type="ECO:0000313" key="2">
    <source>
        <dbReference type="EMBL" id="KAK7030989.1"/>
    </source>
</evidence>
<comment type="caution">
    <text evidence="3">The sequence shown here is derived from an EMBL/GenBank/DDBJ whole genome shotgun (WGS) entry which is preliminary data.</text>
</comment>
<protein>
    <recommendedName>
        <fullName evidence="5">Glycoside hydrolase family 76 protein</fullName>
    </recommendedName>
</protein>
<dbReference type="Gene3D" id="1.50.10.20">
    <property type="match status" value="1"/>
</dbReference>
<proteinExistence type="predicted"/>
<keyword evidence="1" id="KW-0812">Transmembrane</keyword>
<dbReference type="GO" id="GO:0005975">
    <property type="term" value="P:carbohydrate metabolic process"/>
    <property type="evidence" value="ECO:0007669"/>
    <property type="project" value="InterPro"/>
</dbReference>
<dbReference type="EMBL" id="JAYKXP010000072">
    <property type="protein sequence ID" value="KAK7030989.1"/>
    <property type="molecule type" value="Genomic_DNA"/>
</dbReference>
<dbReference type="Proteomes" id="UP001383192">
    <property type="component" value="Unassembled WGS sequence"/>
</dbReference>
<feature type="transmembrane region" description="Helical" evidence="1">
    <location>
        <begin position="390"/>
        <end position="415"/>
    </location>
</feature>
<dbReference type="InterPro" id="IPR008928">
    <property type="entry name" value="6-hairpin_glycosidase_sf"/>
</dbReference>
<evidence type="ECO:0000313" key="3">
    <source>
        <dbReference type="EMBL" id="KAK7039060.1"/>
    </source>
</evidence>
<dbReference type="EMBL" id="JAYKXP010000040">
    <property type="protein sequence ID" value="KAK7039060.1"/>
    <property type="molecule type" value="Genomic_DNA"/>
</dbReference>
<dbReference type="AlphaFoldDB" id="A0AAW0CH79"/>
<sequence length="523" mass="57777">MWRKPQITFSLTQRMNYANVALNNAIGMLDSNLAGEIGSALNLHAIISEMDYITNQTKYKNEVTEFFSRYPHVSVFAQTLKINLTVVNKAMFGRAAIHAYMAYQDERFLNAASDAWDSVRQYALLRDDIESNRSIDQNIHLSCYGESMAGGTFNEMEGPNFFGWETGLFFTLSGLLYEISSNSTYMNAAVQSGDFIWKHLYRAPGLILELIDARSCNSPTQDFKIHLSGFWIEGLSILLSSSGNSSVFPLLQQSIVAATNQIGISWQQDNGVQGNDEVPFRNGFLIRGLRTAYQRLNTSNSDLKNYIQLYLGVQYNALLDLATQNHSNMYAGKWSGPAPLNSDLLNQTAASEVLIAGILIQSIQNSSTPTPKQPHSQPMMPPNRDTKQPIGAIVGGTVGGGIGLAGLFITFFVMYHRHQQKEPGLLSPFQMGAEQDAVPDVDRKLLSGEASTSGIVPRSHMGDVSIEDMVGVVYDRINSESRPRGDVSFDDLVRAVYDRINLQGLQEAPPSYRPTQTAVHSAS</sequence>
<evidence type="ECO:0000256" key="1">
    <source>
        <dbReference type="SAM" id="Phobius"/>
    </source>
</evidence>
<evidence type="ECO:0008006" key="5">
    <source>
        <dbReference type="Google" id="ProtNLM"/>
    </source>
</evidence>
<reference evidence="3 4" key="1">
    <citation type="submission" date="2024-01" db="EMBL/GenBank/DDBJ databases">
        <title>A draft genome for a cacao thread blight-causing isolate of Paramarasmius palmivorus.</title>
        <authorList>
            <person name="Baruah I.K."/>
            <person name="Bukari Y."/>
            <person name="Amoako-Attah I."/>
            <person name="Meinhardt L.W."/>
            <person name="Bailey B.A."/>
            <person name="Cohen S.P."/>
        </authorList>
    </citation>
    <scope>NUCLEOTIDE SEQUENCE [LARGE SCALE GENOMIC DNA]</scope>
    <source>
        <strain evidence="3 4">GH-12</strain>
    </source>
</reference>
<keyword evidence="1" id="KW-1133">Transmembrane helix</keyword>